<dbReference type="GO" id="GO:0009898">
    <property type="term" value="C:cytoplasmic side of plasma membrane"/>
    <property type="evidence" value="ECO:0007669"/>
    <property type="project" value="TreeGrafter"/>
</dbReference>
<dbReference type="PANTHER" id="PTHR43384">
    <property type="entry name" value="SEPTUM SITE-DETERMINING PROTEIN MIND HOMOLOG, CHLOROPLASTIC-RELATED"/>
    <property type="match status" value="1"/>
</dbReference>
<dbReference type="InterPro" id="IPR033756">
    <property type="entry name" value="YlxH/NBP35"/>
</dbReference>
<dbReference type="InterPro" id="IPR025501">
    <property type="entry name" value="MinD_FleN"/>
</dbReference>
<proteinExistence type="predicted"/>
<evidence type="ECO:0000313" key="5">
    <source>
        <dbReference type="Proteomes" id="UP000238825"/>
    </source>
</evidence>
<organism evidence="3 5">
    <name type="scientific">Lysinibacillus sphaericus</name>
    <name type="common">Bacillus sphaericus</name>
    <dbReference type="NCBI Taxonomy" id="1421"/>
    <lineage>
        <taxon>Bacteria</taxon>
        <taxon>Bacillati</taxon>
        <taxon>Bacillota</taxon>
        <taxon>Bacilli</taxon>
        <taxon>Bacillales</taxon>
        <taxon>Bacillaceae</taxon>
        <taxon>Lysinibacillus</taxon>
    </lineage>
</organism>
<dbReference type="InterPro" id="IPR033875">
    <property type="entry name" value="FlhG"/>
</dbReference>
<dbReference type="GO" id="GO:0051782">
    <property type="term" value="P:negative regulation of cell division"/>
    <property type="evidence" value="ECO:0007669"/>
    <property type="project" value="TreeGrafter"/>
</dbReference>
<dbReference type="Pfam" id="PF10609">
    <property type="entry name" value="ParA"/>
    <property type="match status" value="1"/>
</dbReference>
<reference evidence="3 5" key="1">
    <citation type="submission" date="2017-03" db="EMBL/GenBank/DDBJ databases">
        <title>The whole genome sequencing and assembly of Lysinibacillus sphaericus DSM 28T strain.</title>
        <authorList>
            <person name="Lee Y.-J."/>
            <person name="Yi H."/>
            <person name="Bahn Y.-S."/>
            <person name="Kim J.F."/>
            <person name="Lee D.-W."/>
        </authorList>
    </citation>
    <scope>NUCLEOTIDE SEQUENCE [LARGE SCALE GENOMIC DNA]</scope>
    <source>
        <strain evidence="3 5">DSM 28</strain>
    </source>
</reference>
<dbReference type="Proteomes" id="UP000255295">
    <property type="component" value="Unassembled WGS sequence"/>
</dbReference>
<dbReference type="GO" id="GO:0016887">
    <property type="term" value="F:ATP hydrolysis activity"/>
    <property type="evidence" value="ECO:0007669"/>
    <property type="project" value="TreeGrafter"/>
</dbReference>
<dbReference type="InterPro" id="IPR027417">
    <property type="entry name" value="P-loop_NTPase"/>
</dbReference>
<dbReference type="GO" id="GO:0005829">
    <property type="term" value="C:cytosol"/>
    <property type="evidence" value="ECO:0007669"/>
    <property type="project" value="TreeGrafter"/>
</dbReference>
<keyword evidence="1" id="KW-0547">Nucleotide-binding</keyword>
<dbReference type="InterPro" id="IPR050625">
    <property type="entry name" value="ParA/MinD_ATPase"/>
</dbReference>
<protein>
    <submittedName>
        <fullName evidence="3">ATPase</fullName>
    </submittedName>
    <submittedName>
        <fullName evidence="4">Cobyrinic acid a,c-diamide synthase</fullName>
    </submittedName>
</protein>
<evidence type="ECO:0000313" key="6">
    <source>
        <dbReference type="Proteomes" id="UP000255295"/>
    </source>
</evidence>
<dbReference type="Gene3D" id="3.40.50.300">
    <property type="entry name" value="P-loop containing nucleotide triphosphate hydrolases"/>
    <property type="match status" value="1"/>
</dbReference>
<dbReference type="EMBL" id="UFSZ01000001">
    <property type="protein sequence ID" value="SUV16063.1"/>
    <property type="molecule type" value="Genomic_DNA"/>
</dbReference>
<evidence type="ECO:0000256" key="2">
    <source>
        <dbReference type="ARBA" id="ARBA00022840"/>
    </source>
</evidence>
<dbReference type="SUPFAM" id="SSF52540">
    <property type="entry name" value="P-loop containing nucleoside triphosphate hydrolases"/>
    <property type="match status" value="1"/>
</dbReference>
<evidence type="ECO:0000313" key="3">
    <source>
        <dbReference type="EMBL" id="AVK97994.1"/>
    </source>
</evidence>
<dbReference type="GO" id="GO:0005524">
    <property type="term" value="F:ATP binding"/>
    <property type="evidence" value="ECO:0007669"/>
    <property type="project" value="UniProtKB-KW"/>
</dbReference>
<dbReference type="Proteomes" id="UP000238825">
    <property type="component" value="Chromosome"/>
</dbReference>
<dbReference type="CDD" id="cd02038">
    <property type="entry name" value="FlhG-like"/>
    <property type="match status" value="1"/>
</dbReference>
<gene>
    <name evidence="4" type="primary">ylxH_1</name>
    <name evidence="3" type="ORF">LS41612_17730</name>
    <name evidence="4" type="ORF">NCTC10338_01137</name>
</gene>
<reference evidence="4 6" key="2">
    <citation type="submission" date="2018-06" db="EMBL/GenBank/DDBJ databases">
        <authorList>
            <consortium name="Pathogen Informatics"/>
            <person name="Doyle S."/>
        </authorList>
    </citation>
    <scope>NUCLEOTIDE SEQUENCE [LARGE SCALE GENOMIC DNA]</scope>
    <source>
        <strain evidence="4 6">NCTC10338</strain>
    </source>
</reference>
<dbReference type="RefSeq" id="WP_024362016.1">
    <property type="nucleotide sequence ID" value="NZ_BJNS01000005.1"/>
</dbReference>
<keyword evidence="2" id="KW-0067">ATP-binding</keyword>
<dbReference type="GeneID" id="48278046"/>
<evidence type="ECO:0000256" key="1">
    <source>
        <dbReference type="ARBA" id="ARBA00022741"/>
    </source>
</evidence>
<dbReference type="AlphaFoldDB" id="A0A2S0K3Z6"/>
<name>A0A2S0K3Z6_LYSSH</name>
<dbReference type="EMBL" id="CP019980">
    <property type="protein sequence ID" value="AVK97994.1"/>
    <property type="molecule type" value="Genomic_DNA"/>
</dbReference>
<dbReference type="PANTHER" id="PTHR43384:SF4">
    <property type="entry name" value="CELLULOSE BIOSYNTHESIS PROTEIN BCSQ-RELATED"/>
    <property type="match status" value="1"/>
</dbReference>
<sequence length="291" mass="32762">MRDQAETLRLKMLKRQGELGKTIAVVSGKGGVGKSNFSMNFAINLASKDKKVAIVDMDIGMGNINILIGKNVSYSLKDYLEGNKSLDEVIFEGPHGLQCIAGGSGMSSVLEWSEAMFERLIHAFEQLQKNFDYILFDMGAGATKWSLELLTSIDEIIVITTAEPTSITDAYSMMKYIHVRDMDKQFYLLCNRAFSKEEGIETIERLKLTMKRFLDKEVIVLGSLPEDPVVRNAVREQVPFSIAYPEALISKTLQLIVARFMEQRMEEVHAHEQSASKFLSKLRSIFSKGRD</sequence>
<evidence type="ECO:0000313" key="4">
    <source>
        <dbReference type="EMBL" id="SUV16063.1"/>
    </source>
</evidence>
<dbReference type="PIRSF" id="PIRSF003092">
    <property type="entry name" value="MinD"/>
    <property type="match status" value="1"/>
</dbReference>
<accession>A0A2S0K3Z6</accession>